<evidence type="ECO:0000313" key="8">
    <source>
        <dbReference type="EMBL" id="MEX3746070.1"/>
    </source>
</evidence>
<keyword evidence="2 5" id="KW-0812">Transmembrane</keyword>
<dbReference type="InterPro" id="IPR047817">
    <property type="entry name" value="ABC2_TM_bact-type"/>
</dbReference>
<dbReference type="PANTHER" id="PTHR43077">
    <property type="entry name" value="TRANSPORT PERMEASE YVFS-RELATED"/>
    <property type="match status" value="1"/>
</dbReference>
<evidence type="ECO:0000256" key="5">
    <source>
        <dbReference type="RuleBase" id="RU361157"/>
    </source>
</evidence>
<comment type="similarity">
    <text evidence="5">Belongs to the ABC-2 integral membrane protein family.</text>
</comment>
<comment type="caution">
    <text evidence="7">The sequence shown here is derived from an EMBL/GenBank/DDBJ whole genome shotgun (WGS) entry which is preliminary data.</text>
</comment>
<dbReference type="PANTHER" id="PTHR43077:SF10">
    <property type="entry name" value="TRANSPORT PERMEASE PROTEIN"/>
    <property type="match status" value="1"/>
</dbReference>
<protein>
    <recommendedName>
        <fullName evidence="5">Transport permease protein</fullName>
    </recommendedName>
</protein>
<feature type="transmembrane region" description="Helical" evidence="5">
    <location>
        <begin position="94"/>
        <end position="120"/>
    </location>
</feature>
<dbReference type="PRINTS" id="PR00164">
    <property type="entry name" value="ABC2TRNSPORT"/>
</dbReference>
<evidence type="ECO:0000256" key="1">
    <source>
        <dbReference type="ARBA" id="ARBA00004141"/>
    </source>
</evidence>
<keyword evidence="5" id="KW-0813">Transport</keyword>
<proteinExistence type="inferred from homology"/>
<dbReference type="Pfam" id="PF01061">
    <property type="entry name" value="ABC2_membrane"/>
    <property type="match status" value="1"/>
</dbReference>
<keyword evidence="5" id="KW-1003">Cell membrane</keyword>
<dbReference type="EMBL" id="JBFRHK010000006">
    <property type="protein sequence ID" value="MEX3745770.1"/>
    <property type="molecule type" value="Genomic_DNA"/>
</dbReference>
<comment type="subcellular location">
    <subcellularLocation>
        <location evidence="5">Cell membrane</location>
        <topology evidence="5">Multi-pass membrane protein</topology>
    </subcellularLocation>
    <subcellularLocation>
        <location evidence="1">Membrane</location>
        <topology evidence="1">Multi-pass membrane protein</topology>
    </subcellularLocation>
</comment>
<feature type="transmembrane region" description="Helical" evidence="5">
    <location>
        <begin position="51"/>
        <end position="73"/>
    </location>
</feature>
<feature type="transmembrane region" description="Helical" evidence="5">
    <location>
        <begin position="126"/>
        <end position="149"/>
    </location>
</feature>
<evidence type="ECO:0000256" key="3">
    <source>
        <dbReference type="ARBA" id="ARBA00022989"/>
    </source>
</evidence>
<evidence type="ECO:0000256" key="2">
    <source>
        <dbReference type="ARBA" id="ARBA00022692"/>
    </source>
</evidence>
<evidence type="ECO:0000313" key="9">
    <source>
        <dbReference type="Proteomes" id="UP001558534"/>
    </source>
</evidence>
<accession>A0ABV3VXX6</accession>
<keyword evidence="3 5" id="KW-1133">Transmembrane helix</keyword>
<dbReference type="InterPro" id="IPR000412">
    <property type="entry name" value="ABC_2_transport"/>
</dbReference>
<feature type="transmembrane region" description="Helical" evidence="5">
    <location>
        <begin position="158"/>
        <end position="177"/>
    </location>
</feature>
<name>A0ABV3VXX6_9BACI</name>
<organism evidence="7 9">
    <name type="scientific">Lysinibacillus xylanilyticus</name>
    <dbReference type="NCBI Taxonomy" id="582475"/>
    <lineage>
        <taxon>Bacteria</taxon>
        <taxon>Bacillati</taxon>
        <taxon>Bacillota</taxon>
        <taxon>Bacilli</taxon>
        <taxon>Bacillales</taxon>
        <taxon>Bacillaceae</taxon>
        <taxon>Lysinibacillus</taxon>
    </lineage>
</organism>
<dbReference type="PROSITE" id="PS51012">
    <property type="entry name" value="ABC_TM2"/>
    <property type="match status" value="1"/>
</dbReference>
<feature type="transmembrane region" description="Helical" evidence="5">
    <location>
        <begin position="215"/>
        <end position="235"/>
    </location>
</feature>
<evidence type="ECO:0000313" key="7">
    <source>
        <dbReference type="EMBL" id="MEX3745770.1"/>
    </source>
</evidence>
<feature type="transmembrane region" description="Helical" evidence="5">
    <location>
        <begin position="21"/>
        <end position="39"/>
    </location>
</feature>
<gene>
    <name evidence="7" type="ORF">AB1300_11555</name>
    <name evidence="8" type="ORF">AB1300_13100</name>
</gene>
<dbReference type="Proteomes" id="UP001558534">
    <property type="component" value="Unassembled WGS sequence"/>
</dbReference>
<keyword evidence="9" id="KW-1185">Reference proteome</keyword>
<sequence>MKASVFATRNHKEIVRDPVTLIFGMGLPVLIMGLFSVMQKNMPFGLFEISNLAPGVIVFSFSFLTLFSGMLLGKDKSSSFLMRIFASPMSAGDYILGYVLPLLPIALLQIIFCLLTALFLGLSFNISVLLMVGVLIVISLLYIGFGLLFGTIFTDKQVGGIFAIFVNLSTWFSGTWFEPDMIGGTFQSIAQLLPFVHAVNAARAALSGAYLDVCLPLSIVIGYTVFLFIIATLLFKRKMRGQY</sequence>
<dbReference type="RefSeq" id="WP_368636644.1">
    <property type="nucleotide sequence ID" value="NZ_JBFRHK010000006.1"/>
</dbReference>
<dbReference type="EMBL" id="JBFRHK010000007">
    <property type="protein sequence ID" value="MEX3746070.1"/>
    <property type="molecule type" value="Genomic_DNA"/>
</dbReference>
<dbReference type="InterPro" id="IPR013525">
    <property type="entry name" value="ABC2_TM"/>
</dbReference>
<dbReference type="PIRSF" id="PIRSF006648">
    <property type="entry name" value="DrrB"/>
    <property type="match status" value="1"/>
</dbReference>
<feature type="domain" description="ABC transmembrane type-2" evidence="6">
    <location>
        <begin position="19"/>
        <end position="238"/>
    </location>
</feature>
<keyword evidence="4 5" id="KW-0472">Membrane</keyword>
<evidence type="ECO:0000259" key="6">
    <source>
        <dbReference type="PROSITE" id="PS51012"/>
    </source>
</evidence>
<dbReference type="InterPro" id="IPR051328">
    <property type="entry name" value="T7SS_ABC-Transporter"/>
</dbReference>
<evidence type="ECO:0000256" key="4">
    <source>
        <dbReference type="ARBA" id="ARBA00023136"/>
    </source>
</evidence>
<reference evidence="7 9" key="1">
    <citation type="submission" date="2024-07" db="EMBL/GenBank/DDBJ databases">
        <title>Characterization of a bacterium isolated from hydrolysated instant sea cucumber by whole-genome sequencing and metabolomics.</title>
        <authorList>
            <person name="Luo X."/>
            <person name="Zhang Z."/>
            <person name="Zheng Z."/>
            <person name="Zhang W."/>
            <person name="Ming T."/>
            <person name="Jiao L."/>
            <person name="Su X."/>
            <person name="Kong F."/>
            <person name="Xu J."/>
        </authorList>
    </citation>
    <scope>NUCLEOTIDE SEQUENCE [LARGE SCALE GENOMIC DNA]</scope>
    <source>
        <strain evidence="7 9">XL-2024</strain>
    </source>
</reference>